<feature type="transmembrane region" description="Helical" evidence="7">
    <location>
        <begin position="210"/>
        <end position="231"/>
    </location>
</feature>
<dbReference type="InterPro" id="IPR022764">
    <property type="entry name" value="Peptidase_S54_rhomboid_dom"/>
</dbReference>
<dbReference type="InterPro" id="IPR035952">
    <property type="entry name" value="Rhomboid-like_sf"/>
</dbReference>
<feature type="transmembrane region" description="Helical" evidence="7">
    <location>
        <begin position="237"/>
        <end position="257"/>
    </location>
</feature>
<feature type="domain" description="Peptidase S54 rhomboid" evidence="8">
    <location>
        <begin position="61"/>
        <end position="256"/>
    </location>
</feature>
<feature type="transmembrane region" description="Helical" evidence="7">
    <location>
        <begin position="101"/>
        <end position="122"/>
    </location>
</feature>
<evidence type="ECO:0000256" key="7">
    <source>
        <dbReference type="SAM" id="Phobius"/>
    </source>
</evidence>
<dbReference type="AlphaFoldDB" id="A0A644WJ72"/>
<evidence type="ECO:0000256" key="6">
    <source>
        <dbReference type="ARBA" id="ARBA00023136"/>
    </source>
</evidence>
<dbReference type="Gene3D" id="1.20.1540.10">
    <property type="entry name" value="Rhomboid-like"/>
    <property type="match status" value="1"/>
</dbReference>
<proteinExistence type="inferred from homology"/>
<evidence type="ECO:0000256" key="2">
    <source>
        <dbReference type="ARBA" id="ARBA00009045"/>
    </source>
</evidence>
<dbReference type="SUPFAM" id="SSF144091">
    <property type="entry name" value="Rhomboid-like"/>
    <property type="match status" value="1"/>
</dbReference>
<sequence>MNNYRPSFLSSIPPVVKNLIAINAILWLATLLSPGIFRRWGIALDLTDVLGMHYWASDKFNLVQLITYMFMHGGFGHLFFNMFALYMFGGVLENFWGPKRFLIYYLITGIGAGIVQQIFWTVEYHQVIAAMNEAIAANSGEHLLNYQHVLEKYFRLSSLTHFNAADLIELKRMFLNLPVTVGASGSVFGLLLAFGWLFPDVKLMMLFFPVPIKARIFVLIYGVAELFLGVANFSGDSVAHFAHLGGMLFGIILILIWKKRPYRF</sequence>
<feature type="transmembrane region" description="Helical" evidence="7">
    <location>
        <begin position="20"/>
        <end position="42"/>
    </location>
</feature>
<comment type="similarity">
    <text evidence="2">Belongs to the peptidase S54 family.</text>
</comment>
<feature type="transmembrane region" description="Helical" evidence="7">
    <location>
        <begin position="62"/>
        <end position="89"/>
    </location>
</feature>
<dbReference type="GO" id="GO:0004252">
    <property type="term" value="F:serine-type endopeptidase activity"/>
    <property type="evidence" value="ECO:0007669"/>
    <property type="project" value="InterPro"/>
</dbReference>
<keyword evidence="5 7" id="KW-1133">Transmembrane helix</keyword>
<dbReference type="PANTHER" id="PTHR43731:SF14">
    <property type="entry name" value="PRESENILIN-ASSOCIATED RHOMBOID-LIKE PROTEIN, MITOCHONDRIAL"/>
    <property type="match status" value="1"/>
</dbReference>
<dbReference type="GO" id="GO:0016020">
    <property type="term" value="C:membrane"/>
    <property type="evidence" value="ECO:0007669"/>
    <property type="project" value="UniProtKB-SubCell"/>
</dbReference>
<keyword evidence="6 7" id="KW-0472">Membrane</keyword>
<reference evidence="9" key="1">
    <citation type="submission" date="2019-08" db="EMBL/GenBank/DDBJ databases">
        <authorList>
            <person name="Kucharzyk K."/>
            <person name="Murdoch R.W."/>
            <person name="Higgins S."/>
            <person name="Loffler F."/>
        </authorList>
    </citation>
    <scope>NUCLEOTIDE SEQUENCE</scope>
</reference>
<name>A0A644WJ72_9ZZZZ</name>
<gene>
    <name evidence="9" type="ORF">SDC9_50202</name>
</gene>
<comment type="caution">
    <text evidence="9">The sequence shown here is derived from an EMBL/GenBank/DDBJ whole genome shotgun (WGS) entry which is preliminary data.</text>
</comment>
<comment type="subcellular location">
    <subcellularLocation>
        <location evidence="1">Membrane</location>
        <topology evidence="1">Multi-pass membrane protein</topology>
    </subcellularLocation>
</comment>
<dbReference type="InterPro" id="IPR050925">
    <property type="entry name" value="Rhomboid_protease_S54"/>
</dbReference>
<accession>A0A644WJ72</accession>
<feature type="transmembrane region" description="Helical" evidence="7">
    <location>
        <begin position="177"/>
        <end position="198"/>
    </location>
</feature>
<evidence type="ECO:0000256" key="5">
    <source>
        <dbReference type="ARBA" id="ARBA00022989"/>
    </source>
</evidence>
<evidence type="ECO:0000256" key="4">
    <source>
        <dbReference type="ARBA" id="ARBA00022801"/>
    </source>
</evidence>
<dbReference type="Pfam" id="PF01694">
    <property type="entry name" value="Rhomboid"/>
    <property type="match status" value="1"/>
</dbReference>
<keyword evidence="3 7" id="KW-0812">Transmembrane</keyword>
<evidence type="ECO:0000313" key="9">
    <source>
        <dbReference type="EMBL" id="MPM03935.1"/>
    </source>
</evidence>
<evidence type="ECO:0000259" key="8">
    <source>
        <dbReference type="Pfam" id="PF01694"/>
    </source>
</evidence>
<evidence type="ECO:0000256" key="3">
    <source>
        <dbReference type="ARBA" id="ARBA00022692"/>
    </source>
</evidence>
<dbReference type="EMBL" id="VSSQ01000994">
    <property type="protein sequence ID" value="MPM03935.1"/>
    <property type="molecule type" value="Genomic_DNA"/>
</dbReference>
<keyword evidence="4" id="KW-0378">Hydrolase</keyword>
<evidence type="ECO:0000256" key="1">
    <source>
        <dbReference type="ARBA" id="ARBA00004141"/>
    </source>
</evidence>
<dbReference type="PANTHER" id="PTHR43731">
    <property type="entry name" value="RHOMBOID PROTEASE"/>
    <property type="match status" value="1"/>
</dbReference>
<organism evidence="9">
    <name type="scientific">bioreactor metagenome</name>
    <dbReference type="NCBI Taxonomy" id="1076179"/>
    <lineage>
        <taxon>unclassified sequences</taxon>
        <taxon>metagenomes</taxon>
        <taxon>ecological metagenomes</taxon>
    </lineage>
</organism>
<protein>
    <recommendedName>
        <fullName evidence="8">Peptidase S54 rhomboid domain-containing protein</fullName>
    </recommendedName>
</protein>